<dbReference type="EMBL" id="BARU01015670">
    <property type="protein sequence ID" value="GAH54193.1"/>
    <property type="molecule type" value="Genomic_DNA"/>
</dbReference>
<gene>
    <name evidence="1" type="ORF">S03H2_26761</name>
</gene>
<dbReference type="AlphaFoldDB" id="X1I9D7"/>
<feature type="non-terminal residue" evidence="1">
    <location>
        <position position="85"/>
    </location>
</feature>
<organism evidence="1">
    <name type="scientific">marine sediment metagenome</name>
    <dbReference type="NCBI Taxonomy" id="412755"/>
    <lineage>
        <taxon>unclassified sequences</taxon>
        <taxon>metagenomes</taxon>
        <taxon>ecological metagenomes</taxon>
    </lineage>
</organism>
<feature type="non-terminal residue" evidence="1">
    <location>
        <position position="1"/>
    </location>
</feature>
<sequence length="85" mass="10199">STSSLIEFVVKEVITPGDFVAAMKKQGWKEEEANKYWESHWRLVSLDDLKEMRNREYITDEVYKAELVKHDYRPEWADEIVKLSY</sequence>
<evidence type="ECO:0000313" key="1">
    <source>
        <dbReference type="EMBL" id="GAH54193.1"/>
    </source>
</evidence>
<name>X1I9D7_9ZZZZ</name>
<reference evidence="1" key="1">
    <citation type="journal article" date="2014" name="Front. Microbiol.">
        <title>High frequency of phylogenetically diverse reductive dehalogenase-homologous genes in deep subseafloor sedimentary metagenomes.</title>
        <authorList>
            <person name="Kawai M."/>
            <person name="Futagami T."/>
            <person name="Toyoda A."/>
            <person name="Takaki Y."/>
            <person name="Nishi S."/>
            <person name="Hori S."/>
            <person name="Arai W."/>
            <person name="Tsubouchi T."/>
            <person name="Morono Y."/>
            <person name="Uchiyama I."/>
            <person name="Ito T."/>
            <person name="Fujiyama A."/>
            <person name="Inagaki F."/>
            <person name="Takami H."/>
        </authorList>
    </citation>
    <scope>NUCLEOTIDE SEQUENCE</scope>
    <source>
        <strain evidence="1">Expedition CK06-06</strain>
    </source>
</reference>
<proteinExistence type="predicted"/>
<comment type="caution">
    <text evidence="1">The sequence shown here is derived from an EMBL/GenBank/DDBJ whole genome shotgun (WGS) entry which is preliminary data.</text>
</comment>
<accession>X1I9D7</accession>
<protein>
    <submittedName>
        <fullName evidence="1">Uncharacterized protein</fullName>
    </submittedName>
</protein>